<dbReference type="Proteomes" id="UP000016932">
    <property type="component" value="Unassembled WGS sequence"/>
</dbReference>
<dbReference type="EMBL" id="KB446556">
    <property type="protein sequence ID" value="EME85334.1"/>
    <property type="molecule type" value="Genomic_DNA"/>
</dbReference>
<proteinExistence type="predicted"/>
<dbReference type="GeneID" id="19332606"/>
<dbReference type="KEGG" id="pfj:MYCFIDRAFT_171270"/>
<reference evidence="2 3" key="1">
    <citation type="journal article" date="2012" name="PLoS Pathog.">
        <title>Diverse lifestyles and strategies of plant pathogenesis encoded in the genomes of eighteen Dothideomycetes fungi.</title>
        <authorList>
            <person name="Ohm R.A."/>
            <person name="Feau N."/>
            <person name="Henrissat B."/>
            <person name="Schoch C.L."/>
            <person name="Horwitz B.A."/>
            <person name="Barry K.W."/>
            <person name="Condon B.J."/>
            <person name="Copeland A.C."/>
            <person name="Dhillon B."/>
            <person name="Glaser F."/>
            <person name="Hesse C.N."/>
            <person name="Kosti I."/>
            <person name="LaButti K."/>
            <person name="Lindquist E.A."/>
            <person name="Lucas S."/>
            <person name="Salamov A.A."/>
            <person name="Bradshaw R.E."/>
            <person name="Ciuffetti L."/>
            <person name="Hamelin R.C."/>
            <person name="Kema G.H.J."/>
            <person name="Lawrence C."/>
            <person name="Scott J.A."/>
            <person name="Spatafora J.W."/>
            <person name="Turgeon B.G."/>
            <person name="de Wit P.J.G.M."/>
            <person name="Zhong S."/>
            <person name="Goodwin S.B."/>
            <person name="Grigoriev I.V."/>
        </authorList>
    </citation>
    <scope>NUCLEOTIDE SEQUENCE [LARGE SCALE GENOMIC DNA]</scope>
    <source>
        <strain evidence="2 3">CIRAD86</strain>
    </source>
</reference>
<dbReference type="VEuPathDB" id="FungiDB:MYCFIDRAFT_171270"/>
<dbReference type="HOGENOM" id="CLU_2886808_0_0_1"/>
<name>M3A2D0_PSEFD</name>
<evidence type="ECO:0000313" key="3">
    <source>
        <dbReference type="Proteomes" id="UP000016932"/>
    </source>
</evidence>
<accession>M3A2D0</accession>
<keyword evidence="3" id="KW-1185">Reference proteome</keyword>
<organism evidence="2 3">
    <name type="scientific">Pseudocercospora fijiensis (strain CIRAD86)</name>
    <name type="common">Black leaf streak disease fungus</name>
    <name type="synonym">Mycosphaerella fijiensis</name>
    <dbReference type="NCBI Taxonomy" id="383855"/>
    <lineage>
        <taxon>Eukaryota</taxon>
        <taxon>Fungi</taxon>
        <taxon>Dikarya</taxon>
        <taxon>Ascomycota</taxon>
        <taxon>Pezizomycotina</taxon>
        <taxon>Dothideomycetes</taxon>
        <taxon>Dothideomycetidae</taxon>
        <taxon>Mycosphaerellales</taxon>
        <taxon>Mycosphaerellaceae</taxon>
        <taxon>Pseudocercospora</taxon>
    </lineage>
</organism>
<evidence type="ECO:0000313" key="2">
    <source>
        <dbReference type="EMBL" id="EME85334.1"/>
    </source>
</evidence>
<dbReference type="AlphaFoldDB" id="M3A2D0"/>
<dbReference type="RefSeq" id="XP_007922983.1">
    <property type="nucleotide sequence ID" value="XM_007924792.1"/>
</dbReference>
<gene>
    <name evidence="2" type="ORF">MYCFIDRAFT_171270</name>
</gene>
<evidence type="ECO:0000256" key="1">
    <source>
        <dbReference type="SAM" id="MobiDB-lite"/>
    </source>
</evidence>
<feature type="region of interest" description="Disordered" evidence="1">
    <location>
        <begin position="1"/>
        <end position="30"/>
    </location>
</feature>
<protein>
    <submittedName>
        <fullName evidence="2">Uncharacterized protein</fullName>
    </submittedName>
</protein>
<sequence length="63" mass="6599">MPKAATMHTSSLGFLKRQHSNGPPYTGGGPRAKGGTICIQIFNTTLRITPNGCSSARGQRPTA</sequence>